<proteinExistence type="predicted"/>
<evidence type="ECO:0000313" key="1">
    <source>
        <dbReference type="EMBL" id="QHD68230.1"/>
    </source>
</evidence>
<dbReference type="RefSeq" id="WP_159366932.1">
    <property type="nucleotide sequence ID" value="NZ_CP047218.1"/>
</dbReference>
<evidence type="ECO:0000313" key="2">
    <source>
        <dbReference type="Proteomes" id="UP000464086"/>
    </source>
</evidence>
<reference evidence="1 2" key="1">
    <citation type="submission" date="2019-12" db="EMBL/GenBank/DDBJ databases">
        <title>Functional and genomic insights into the Sphingobium yanoikuyae YC-JY1, a bacterium efficiently degrading bisphenol A.</title>
        <authorList>
            <person name="Jia Y."/>
            <person name="Li X."/>
            <person name="Wang J."/>
            <person name="Eltoukhy A."/>
            <person name="Lamraoui I."/>
            <person name="Yan Y."/>
        </authorList>
    </citation>
    <scope>NUCLEOTIDE SEQUENCE [LARGE SCALE GENOMIC DNA]</scope>
    <source>
        <strain evidence="1 2">YC-JY1</strain>
    </source>
</reference>
<organism evidence="1 2">
    <name type="scientific">Sphingobium yanoikuyae</name>
    <name type="common">Sphingomonas yanoikuyae</name>
    <dbReference type="NCBI Taxonomy" id="13690"/>
    <lineage>
        <taxon>Bacteria</taxon>
        <taxon>Pseudomonadati</taxon>
        <taxon>Pseudomonadota</taxon>
        <taxon>Alphaproteobacteria</taxon>
        <taxon>Sphingomonadales</taxon>
        <taxon>Sphingomonadaceae</taxon>
        <taxon>Sphingobium</taxon>
    </lineage>
</organism>
<sequence>MTMFRALAPSLTVWAANPRALRVVLLDKDGQAQDLTGRTATLSIRRSAMLEPRVTVDSVISTDGYAWLFLLTAAQCDMLYADGQFYSISYDVIETRAGGSLRWTGRIDAQPASELPGGGAAPVLVDLPVAELISETDTVLISERGAAGFGVEQRLKDLGRIDEATPAAMDNYIRGLGEDAAAPYAATALDARDTALIAAGRSVDATQQAEAAAQAALLGSNIYADASAGAAATPDGEEFVAYGPEGSYATRYLMVSGAPVAQDSYPNRSALDAQAQAVQRVEQPKSPDRPMHSLESATMVVADIYEDGVDFPGLNINAEPRPYDPYEAGLSGFFTKSGFWPIAFDRKGWWLPGGARMETGPKGVQIIQRDGSIVLGGPDVPVAPIDITPICGGDLALVSDRPLPLHIPSLFKVRSDAEPAIVTIASRQTLPAKNTLVSAAGGTVMLDPARVGPATTLSIRLKGQRTTYLTRTMLSRVKQVPVSGSPVINLHSPGDSITARQLAFYLKLLLESWGFVVNFIGTMNGDGATSGTGPLGEGREGWAFQDWLGIEQDSDWTNVVPVGGEAAYLALPNADKLRWHPALNPDLNAGSQCPIVTVGGVQYRFDFAFYLSRFGYALPTDDMATGPKLNCIVVNLGMNDLLEKDPATSLAQVIAGYGYLLDEYRRVAPTAKIVVWASNLSNSVGMDAIWSEWAAILAAVGKIVRDRQAAGDPNIRLCSAWLHQSPEPGGWNFTASAVDAVTGFSTATWNNDVHPVGIGRDNQFEAVAAAVANFF</sequence>
<dbReference type="AlphaFoldDB" id="A0A6P1GIK7"/>
<dbReference type="SUPFAM" id="SSF52266">
    <property type="entry name" value="SGNH hydrolase"/>
    <property type="match status" value="1"/>
</dbReference>
<accession>A0A6P1GIK7</accession>
<dbReference type="GO" id="GO:0016788">
    <property type="term" value="F:hydrolase activity, acting on ester bonds"/>
    <property type="evidence" value="ECO:0007669"/>
    <property type="project" value="UniProtKB-ARBA"/>
</dbReference>
<name>A0A6P1GIK7_SPHYA</name>
<protein>
    <submittedName>
        <fullName evidence="1">Uncharacterized protein</fullName>
    </submittedName>
</protein>
<dbReference type="Gene3D" id="3.40.50.1110">
    <property type="entry name" value="SGNH hydrolase"/>
    <property type="match status" value="1"/>
</dbReference>
<dbReference type="Proteomes" id="UP000464086">
    <property type="component" value="Chromosome"/>
</dbReference>
<gene>
    <name evidence="1" type="ORF">GS397_15050</name>
</gene>
<dbReference type="EMBL" id="CP047218">
    <property type="protein sequence ID" value="QHD68230.1"/>
    <property type="molecule type" value="Genomic_DNA"/>
</dbReference>
<dbReference type="InterPro" id="IPR036514">
    <property type="entry name" value="SGNH_hydro_sf"/>
</dbReference>